<dbReference type="InterPro" id="IPR035911">
    <property type="entry name" value="MurE/MurF_N"/>
</dbReference>
<evidence type="ECO:0000256" key="1">
    <source>
        <dbReference type="ARBA" id="ARBA00005898"/>
    </source>
</evidence>
<feature type="domain" description="Mur ligase C-terminal" evidence="11">
    <location>
        <begin position="353"/>
        <end position="493"/>
    </location>
</feature>
<dbReference type="NCBIfam" id="NF001124">
    <property type="entry name" value="PRK00139.1-2"/>
    <property type="match status" value="1"/>
</dbReference>
<feature type="short sequence motif" description="Meso-diaminopimelate recognition motif" evidence="7">
    <location>
        <begin position="427"/>
        <end position="430"/>
    </location>
</feature>
<evidence type="ECO:0000256" key="2">
    <source>
        <dbReference type="ARBA" id="ARBA00022618"/>
    </source>
</evidence>
<dbReference type="UniPathway" id="UPA00219"/>
<dbReference type="InterPro" id="IPR036565">
    <property type="entry name" value="Mur-like_cat_sf"/>
</dbReference>
<feature type="domain" description="Mur ligase central" evidence="12">
    <location>
        <begin position="126"/>
        <end position="330"/>
    </location>
</feature>
<evidence type="ECO:0000256" key="5">
    <source>
        <dbReference type="ARBA" id="ARBA00023306"/>
    </source>
</evidence>
<dbReference type="GO" id="GO:0051301">
    <property type="term" value="P:cell division"/>
    <property type="evidence" value="ECO:0007669"/>
    <property type="project" value="UniProtKB-KW"/>
</dbReference>
<feature type="binding site" evidence="7">
    <location>
        <begin position="170"/>
        <end position="171"/>
    </location>
    <ligand>
        <name>UDP-N-acetyl-alpha-D-muramoyl-L-alanyl-D-glutamate</name>
        <dbReference type="ChEBI" id="CHEBI:83900"/>
    </ligand>
</feature>
<dbReference type="eggNOG" id="COG0769">
    <property type="taxonomic scope" value="Bacteria"/>
</dbReference>
<dbReference type="InterPro" id="IPR000713">
    <property type="entry name" value="Mur_ligase_N"/>
</dbReference>
<comment type="function">
    <text evidence="7">Catalyzes the addition of meso-diaminopimelic acid to the nucleotide precursor UDP-N-acetylmuramoyl-L-alanyl-D-glutamate (UMAG) in the biosynthesis of bacterial cell-wall peptidoglycan.</text>
</comment>
<feature type="region of interest" description="Disordered" evidence="9">
    <location>
        <begin position="512"/>
        <end position="532"/>
    </location>
</feature>
<dbReference type="Proteomes" id="UP000004367">
    <property type="component" value="Unassembled WGS sequence"/>
</dbReference>
<dbReference type="GO" id="GO:0000287">
    <property type="term" value="F:magnesium ion binding"/>
    <property type="evidence" value="ECO:0007669"/>
    <property type="project" value="UniProtKB-UniRule"/>
</dbReference>
<evidence type="ECO:0000256" key="6">
    <source>
        <dbReference type="ARBA" id="ARBA00023316"/>
    </source>
</evidence>
<keyword evidence="7" id="KW-0547">Nucleotide-binding</keyword>
<keyword evidence="14" id="KW-1185">Reference proteome</keyword>
<dbReference type="SUPFAM" id="SSF53244">
    <property type="entry name" value="MurD-like peptide ligases, peptide-binding domain"/>
    <property type="match status" value="1"/>
</dbReference>
<comment type="PTM">
    <text evidence="7">Carboxylation is probably crucial for Mg(2+) binding and, consequently, for the gamma-phosphate positioning of ATP.</text>
</comment>
<evidence type="ECO:0000256" key="3">
    <source>
        <dbReference type="ARBA" id="ARBA00022960"/>
    </source>
</evidence>
<keyword evidence="3 7" id="KW-0133">Cell shape</keyword>
<feature type="binding site" evidence="7">
    <location>
        <position position="403"/>
    </location>
    <ligand>
        <name>meso-2,6-diaminopimelate</name>
        <dbReference type="ChEBI" id="CHEBI:57791"/>
    </ligand>
</feature>
<feature type="binding site" evidence="7">
    <location>
        <position position="40"/>
    </location>
    <ligand>
        <name>UDP-N-acetyl-alpha-D-muramoyl-L-alanyl-D-glutamate</name>
        <dbReference type="ChEBI" id="CHEBI:83900"/>
    </ligand>
</feature>
<dbReference type="InterPro" id="IPR013221">
    <property type="entry name" value="Mur_ligase_cen"/>
</dbReference>
<evidence type="ECO:0000259" key="12">
    <source>
        <dbReference type="Pfam" id="PF08245"/>
    </source>
</evidence>
<feature type="binding site" evidence="7">
    <location>
        <begin position="427"/>
        <end position="430"/>
    </location>
    <ligand>
        <name>meso-2,6-diaminopimelate</name>
        <dbReference type="ChEBI" id="CHEBI:57791"/>
    </ligand>
</feature>
<keyword evidence="2 7" id="KW-0132">Cell division</keyword>
<evidence type="ECO:0000256" key="4">
    <source>
        <dbReference type="ARBA" id="ARBA00022984"/>
    </source>
</evidence>
<comment type="cofactor">
    <cofactor evidence="7">
        <name>Mg(2+)</name>
        <dbReference type="ChEBI" id="CHEBI:18420"/>
    </cofactor>
</comment>
<dbReference type="Pfam" id="PF02875">
    <property type="entry name" value="Mur_ligase_C"/>
    <property type="match status" value="1"/>
</dbReference>
<feature type="binding site" evidence="7">
    <location>
        <begin position="128"/>
        <end position="134"/>
    </location>
    <ligand>
        <name>ATP</name>
        <dbReference type="ChEBI" id="CHEBI:30616"/>
    </ligand>
</feature>
<evidence type="ECO:0000256" key="9">
    <source>
        <dbReference type="SAM" id="MobiDB-lite"/>
    </source>
</evidence>
<evidence type="ECO:0000256" key="7">
    <source>
        <dbReference type="HAMAP-Rule" id="MF_00208"/>
    </source>
</evidence>
<dbReference type="PANTHER" id="PTHR23135">
    <property type="entry name" value="MUR LIGASE FAMILY MEMBER"/>
    <property type="match status" value="1"/>
</dbReference>
<gene>
    <name evidence="7 13" type="primary">murE</name>
    <name evidence="13" type="ORF">MOPEL_032_00190</name>
</gene>
<dbReference type="SUPFAM" id="SSF63418">
    <property type="entry name" value="MurE/MurF N-terminal domain"/>
    <property type="match status" value="1"/>
</dbReference>
<keyword evidence="7" id="KW-0963">Cytoplasm</keyword>
<comment type="caution">
    <text evidence="7">Lacks conserved residue(s) required for the propagation of feature annotation.</text>
</comment>
<sequence>MMTAPSRPQHLAPTPLSDLVSDDVRIVGDAESVEVTGASLDNRRVVPGDLYAALPGAHVHGALFAAAAVDSGARAVLTDEAGLALLRDAGPLPVPVILADDPRAVLGEISARIYDRPAERLRTVGITGTNGKTTTAYLLDGALRALGRTTGLVGTIEIRVGESRVDAVRTTPESCDLQALLAVMAERDVTDLTMEVSSHALALHRVDGVVYDVACFTNLSQDHLDFHRTMEAYYEAKASLFTPERARHGVVCVDDDWGRRLAAETTIPVVTVANSADRRADWVIASRPGESKFTLTPSGALVADGARALHLASPLPGDFNRTNTAVAALALLTLGTSSEDAERGLAGDMHVPGRAETVDLGPDAPRAIVDFAHTPDAVASVLAALRPGTEGPLVAVLGAGGERDPGKRPHMGAAAARYADHVVVTDDNPRHEDPAEIRAAVLAGATAALEDARDSRGEALARDAVEVAGRENALVTALGLAGPTGTVAVLGKGHETGQQIGDVVHPYDDRSALTRAWQRRPAPTSDPAGEHA</sequence>
<feature type="binding site" evidence="7">
    <location>
        <position position="197"/>
    </location>
    <ligand>
        <name>UDP-N-acetyl-alpha-D-muramoyl-L-alanyl-D-glutamate</name>
        <dbReference type="ChEBI" id="CHEBI:83900"/>
    </ligand>
</feature>
<accession>H5UQG9</accession>
<dbReference type="EMBL" id="BAFE01000030">
    <property type="protein sequence ID" value="GAB47977.1"/>
    <property type="molecule type" value="Genomic_DNA"/>
</dbReference>
<evidence type="ECO:0000259" key="11">
    <source>
        <dbReference type="Pfam" id="PF02875"/>
    </source>
</evidence>
<dbReference type="EC" id="6.3.2.13" evidence="7"/>
<evidence type="ECO:0000256" key="8">
    <source>
        <dbReference type="RuleBase" id="RU004135"/>
    </source>
</evidence>
<dbReference type="NCBIfam" id="NF001126">
    <property type="entry name" value="PRK00139.1-4"/>
    <property type="match status" value="1"/>
</dbReference>
<dbReference type="STRING" id="1089455.MOPEL_032_00190"/>
<dbReference type="GO" id="GO:0005524">
    <property type="term" value="F:ATP binding"/>
    <property type="evidence" value="ECO:0007669"/>
    <property type="project" value="UniProtKB-UniRule"/>
</dbReference>
<comment type="caution">
    <text evidence="13">The sequence shown here is derived from an EMBL/GenBank/DDBJ whole genome shotgun (WGS) entry which is preliminary data.</text>
</comment>
<organism evidence="13 14">
    <name type="scientific">Mobilicoccus pelagius NBRC 104925</name>
    <dbReference type="NCBI Taxonomy" id="1089455"/>
    <lineage>
        <taxon>Bacteria</taxon>
        <taxon>Bacillati</taxon>
        <taxon>Actinomycetota</taxon>
        <taxon>Actinomycetes</taxon>
        <taxon>Micrococcales</taxon>
        <taxon>Dermatophilaceae</taxon>
        <taxon>Mobilicoccus</taxon>
    </lineage>
</organism>
<keyword evidence="5 7" id="KW-0131">Cell cycle</keyword>
<dbReference type="Gene3D" id="3.40.1390.10">
    <property type="entry name" value="MurE/MurF, N-terminal domain"/>
    <property type="match status" value="1"/>
</dbReference>
<dbReference type="GO" id="GO:0009252">
    <property type="term" value="P:peptidoglycan biosynthetic process"/>
    <property type="evidence" value="ECO:0007669"/>
    <property type="project" value="UniProtKB-UniRule"/>
</dbReference>
<dbReference type="GO" id="GO:0005737">
    <property type="term" value="C:cytoplasm"/>
    <property type="evidence" value="ECO:0007669"/>
    <property type="project" value="UniProtKB-SubCell"/>
</dbReference>
<dbReference type="NCBIfam" id="TIGR01085">
    <property type="entry name" value="murE"/>
    <property type="match status" value="1"/>
</dbReference>
<comment type="subcellular location">
    <subcellularLocation>
        <location evidence="7 8">Cytoplasm</location>
    </subcellularLocation>
</comment>
<feature type="binding site" evidence="7">
    <location>
        <position position="491"/>
    </location>
    <ligand>
        <name>meso-2,6-diaminopimelate</name>
        <dbReference type="ChEBI" id="CHEBI:57791"/>
    </ligand>
</feature>
<keyword evidence="6 7" id="KW-0961">Cell wall biogenesis/degradation</keyword>
<dbReference type="AlphaFoldDB" id="H5UQG9"/>
<dbReference type="HAMAP" id="MF_00208">
    <property type="entry name" value="MurE"/>
    <property type="match status" value="1"/>
</dbReference>
<feature type="binding site" evidence="7">
    <location>
        <position position="495"/>
    </location>
    <ligand>
        <name>meso-2,6-diaminopimelate</name>
        <dbReference type="ChEBI" id="CHEBI:57791"/>
    </ligand>
</feature>
<keyword evidence="4 7" id="KW-0573">Peptidoglycan synthesis</keyword>
<evidence type="ECO:0000313" key="13">
    <source>
        <dbReference type="EMBL" id="GAB47977.1"/>
    </source>
</evidence>
<dbReference type="InterPro" id="IPR005761">
    <property type="entry name" value="UDP-N-AcMur-Glu-dNH2Pim_ligase"/>
</dbReference>
<dbReference type="GO" id="GO:0008765">
    <property type="term" value="F:UDP-N-acetylmuramoylalanyl-D-glutamate-2,6-diaminopimelate ligase activity"/>
    <property type="evidence" value="ECO:0007669"/>
    <property type="project" value="UniProtKB-UniRule"/>
</dbReference>
<dbReference type="Gene3D" id="3.40.1190.10">
    <property type="entry name" value="Mur-like, catalytic domain"/>
    <property type="match status" value="1"/>
</dbReference>
<evidence type="ECO:0000313" key="14">
    <source>
        <dbReference type="Proteomes" id="UP000004367"/>
    </source>
</evidence>
<name>H5UQG9_9MICO</name>
<dbReference type="InterPro" id="IPR004101">
    <property type="entry name" value="Mur_ligase_C"/>
</dbReference>
<proteinExistence type="inferred from homology"/>
<dbReference type="InterPro" id="IPR036615">
    <property type="entry name" value="Mur_ligase_C_dom_sf"/>
</dbReference>
<keyword evidence="7" id="KW-0067">ATP-binding</keyword>
<comment type="pathway">
    <text evidence="7 8">Cell wall biogenesis; peptidoglycan biosynthesis.</text>
</comment>
<feature type="domain" description="Mur ligase N-terminal catalytic" evidence="10">
    <location>
        <begin position="35"/>
        <end position="112"/>
    </location>
</feature>
<evidence type="ECO:0000259" key="10">
    <source>
        <dbReference type="Pfam" id="PF01225"/>
    </source>
</evidence>
<protein>
    <recommendedName>
        <fullName evidence="7">UDP-N-acetylmuramoyl-L-alanyl-D-glutamate--2,6-diaminopimelate ligase</fullName>
        <ecNumber evidence="7">6.3.2.13</ecNumber>
    </recommendedName>
    <alternativeName>
        <fullName evidence="7">Meso-A2pm-adding enzyme</fullName>
    </alternativeName>
    <alternativeName>
        <fullName evidence="7">Meso-diaminopimelate-adding enzyme</fullName>
    </alternativeName>
    <alternativeName>
        <fullName evidence="7">UDP-MurNAc-L-Ala-D-Glu:meso-diaminopimelate ligase</fullName>
    </alternativeName>
    <alternativeName>
        <fullName evidence="7">UDP-MurNAc-tripeptide synthetase</fullName>
    </alternativeName>
    <alternativeName>
        <fullName evidence="7">UDP-N-acetylmuramyl-tripeptide synthetase</fullName>
    </alternativeName>
</protein>
<dbReference type="Gene3D" id="3.90.190.20">
    <property type="entry name" value="Mur ligase, C-terminal domain"/>
    <property type="match status" value="1"/>
</dbReference>
<dbReference type="PANTHER" id="PTHR23135:SF4">
    <property type="entry name" value="UDP-N-ACETYLMURAMOYL-L-ALANYL-D-GLUTAMATE--2,6-DIAMINOPIMELATE LIGASE MURE HOMOLOG, CHLOROPLASTIC"/>
    <property type="match status" value="1"/>
</dbReference>
<dbReference type="GO" id="GO:0071555">
    <property type="term" value="P:cell wall organization"/>
    <property type="evidence" value="ECO:0007669"/>
    <property type="project" value="UniProtKB-KW"/>
</dbReference>
<dbReference type="Pfam" id="PF01225">
    <property type="entry name" value="Mur_ligase"/>
    <property type="match status" value="1"/>
</dbReference>
<comment type="catalytic activity">
    <reaction evidence="7">
        <text>UDP-N-acetyl-alpha-D-muramoyl-L-alanyl-D-glutamate + meso-2,6-diaminopimelate + ATP = UDP-N-acetyl-alpha-D-muramoyl-L-alanyl-gamma-D-glutamyl-meso-2,6-diaminopimelate + ADP + phosphate + H(+)</text>
        <dbReference type="Rhea" id="RHEA:23676"/>
        <dbReference type="ChEBI" id="CHEBI:15378"/>
        <dbReference type="ChEBI" id="CHEBI:30616"/>
        <dbReference type="ChEBI" id="CHEBI:43474"/>
        <dbReference type="ChEBI" id="CHEBI:57791"/>
        <dbReference type="ChEBI" id="CHEBI:83900"/>
        <dbReference type="ChEBI" id="CHEBI:83905"/>
        <dbReference type="ChEBI" id="CHEBI:456216"/>
        <dbReference type="EC" id="6.3.2.13"/>
    </reaction>
</comment>
<dbReference type="SUPFAM" id="SSF53623">
    <property type="entry name" value="MurD-like peptide ligases, catalytic domain"/>
    <property type="match status" value="1"/>
</dbReference>
<dbReference type="Pfam" id="PF08245">
    <property type="entry name" value="Mur_ligase_M"/>
    <property type="match status" value="1"/>
</dbReference>
<feature type="modified residue" description="N6-carboxylysine" evidence="7">
    <location>
        <position position="237"/>
    </location>
</feature>
<feature type="binding site" evidence="7">
    <location>
        <position position="205"/>
    </location>
    <ligand>
        <name>UDP-N-acetyl-alpha-D-muramoyl-L-alanyl-D-glutamate</name>
        <dbReference type="ChEBI" id="CHEBI:83900"/>
    </ligand>
</feature>
<dbReference type="GO" id="GO:0008360">
    <property type="term" value="P:regulation of cell shape"/>
    <property type="evidence" value="ECO:0007669"/>
    <property type="project" value="UniProtKB-KW"/>
</dbReference>
<keyword evidence="7 13" id="KW-0436">Ligase</keyword>
<keyword evidence="7" id="KW-0460">Magnesium</keyword>
<comment type="similarity">
    <text evidence="1 7">Belongs to the MurCDEF family. MurE subfamily.</text>
</comment>
<reference evidence="13 14" key="1">
    <citation type="submission" date="2012-02" db="EMBL/GenBank/DDBJ databases">
        <title>Whole genome shotgun sequence of Mobilicoccus pelagius NBRC 104925.</title>
        <authorList>
            <person name="Yoshida Y."/>
            <person name="Hosoyama A."/>
            <person name="Tsuchikane K."/>
            <person name="Katsumata H."/>
            <person name="Yamazaki S."/>
            <person name="Fujita N."/>
        </authorList>
    </citation>
    <scope>NUCLEOTIDE SEQUENCE [LARGE SCALE GENOMIC DNA]</scope>
    <source>
        <strain evidence="13 14">NBRC 104925</strain>
    </source>
</reference>